<reference evidence="1" key="1">
    <citation type="submission" date="2021-01" db="EMBL/GenBank/DDBJ databases">
        <authorList>
            <person name="Corre E."/>
            <person name="Pelletier E."/>
            <person name="Niang G."/>
            <person name="Scheremetjew M."/>
            <person name="Finn R."/>
            <person name="Kale V."/>
            <person name="Holt S."/>
            <person name="Cochrane G."/>
            <person name="Meng A."/>
            <person name="Brown T."/>
            <person name="Cohen L."/>
        </authorList>
    </citation>
    <scope>NUCLEOTIDE SEQUENCE</scope>
    <source>
        <strain evidence="1">CCAP979/52</strain>
    </source>
</reference>
<dbReference type="AlphaFoldDB" id="A0A7S0QFX4"/>
<evidence type="ECO:0000313" key="1">
    <source>
        <dbReference type="EMBL" id="CAD8631552.1"/>
    </source>
</evidence>
<sequence>MCELSQDCWLKEAMSKGRFSLAMSNCSEIPDVSCFLQRMGNLSGFKVGCITISPEFVDDVSEINSAFYNGQYNRHRPKNPTQEFISAYELHNSNPFLLNVSIFYNDSTRVIERHSFNPTPPAVRVSEPLNTIVYAFLNANPVGKHPFYSRKCQNLPIS</sequence>
<accession>A0A7S0QFX4</accession>
<name>A0A7S0QFX4_9CRYP</name>
<protein>
    <submittedName>
        <fullName evidence="1">Uncharacterized protein</fullName>
    </submittedName>
</protein>
<gene>
    <name evidence="1" type="ORF">CCUR1050_LOCUS9232</name>
</gene>
<dbReference type="EMBL" id="HBEZ01016646">
    <property type="protein sequence ID" value="CAD8631552.1"/>
    <property type="molecule type" value="Transcribed_RNA"/>
</dbReference>
<organism evidence="1">
    <name type="scientific">Cryptomonas curvata</name>
    <dbReference type="NCBI Taxonomy" id="233186"/>
    <lineage>
        <taxon>Eukaryota</taxon>
        <taxon>Cryptophyceae</taxon>
        <taxon>Cryptomonadales</taxon>
        <taxon>Cryptomonadaceae</taxon>
        <taxon>Cryptomonas</taxon>
    </lineage>
</organism>
<proteinExistence type="predicted"/>